<dbReference type="InterPro" id="IPR023210">
    <property type="entry name" value="NADP_OxRdtase_dom"/>
</dbReference>
<dbReference type="InterPro" id="IPR020471">
    <property type="entry name" value="AKR"/>
</dbReference>
<evidence type="ECO:0000313" key="2">
    <source>
        <dbReference type="EMBL" id="MDQ0167886.1"/>
    </source>
</evidence>
<dbReference type="RefSeq" id="WP_307397174.1">
    <property type="nucleotide sequence ID" value="NZ_BAAADK010000013.1"/>
</dbReference>
<proteinExistence type="predicted"/>
<name>A0ABT9W3Q8_9BACI</name>
<sequence>MKKNQLGNSDLYVSEIGLGCMSFSQEQEQKAHYMIDFALDQGVNFLDTADLYEFGGNEEMVGKAIKGKRSQVILGTKVGNRWKEDQEGWDWDPSKAYIKEQVKNSLKRLQTDYIDLYQLHGGTLEDPTEETSEAFEELKKEGYIRYYGISSIRPNVIRRFVEQSSIVSVMSQYSILDRRPEEETLPLLSNKQLSLIARGPLAKGLLSNQWLTKLKENGYLDYKQDELRSILELLQERLGGVATFAQVALRYALHDPTVATVIPGASRMEQLEEILATAHVPDLSHEVIREIKSLTKENVYSAHR</sequence>
<comment type="caution">
    <text evidence="2">The sequence shown here is derived from an EMBL/GenBank/DDBJ whole genome shotgun (WGS) entry which is preliminary data.</text>
</comment>
<dbReference type="InterPro" id="IPR053135">
    <property type="entry name" value="AKR2_Oxidoreductase"/>
</dbReference>
<dbReference type="PANTHER" id="PTHR43312:SF1">
    <property type="entry name" value="NADP-DEPENDENT OXIDOREDUCTASE DOMAIN-CONTAINING PROTEIN"/>
    <property type="match status" value="1"/>
</dbReference>
<dbReference type="CDD" id="cd19086">
    <property type="entry name" value="AKR_AKR11C1"/>
    <property type="match status" value="1"/>
</dbReference>
<feature type="domain" description="NADP-dependent oxidoreductase" evidence="1">
    <location>
        <begin position="15"/>
        <end position="294"/>
    </location>
</feature>
<accession>A0ABT9W3Q8</accession>
<dbReference type="Gene3D" id="3.20.20.100">
    <property type="entry name" value="NADP-dependent oxidoreductase domain"/>
    <property type="match status" value="1"/>
</dbReference>
<dbReference type="PRINTS" id="PR00069">
    <property type="entry name" value="ALDKETRDTASE"/>
</dbReference>
<gene>
    <name evidence="2" type="ORF">J2S11_003816</name>
</gene>
<evidence type="ECO:0000259" key="1">
    <source>
        <dbReference type="Pfam" id="PF00248"/>
    </source>
</evidence>
<dbReference type="Pfam" id="PF00248">
    <property type="entry name" value="Aldo_ket_red"/>
    <property type="match status" value="1"/>
</dbReference>
<dbReference type="EMBL" id="JAUSTY010000021">
    <property type="protein sequence ID" value="MDQ0167886.1"/>
    <property type="molecule type" value="Genomic_DNA"/>
</dbReference>
<dbReference type="Proteomes" id="UP001235840">
    <property type="component" value="Unassembled WGS sequence"/>
</dbReference>
<reference evidence="2 3" key="1">
    <citation type="submission" date="2023-07" db="EMBL/GenBank/DDBJ databases">
        <title>Genomic Encyclopedia of Type Strains, Phase IV (KMG-IV): sequencing the most valuable type-strain genomes for metagenomic binning, comparative biology and taxonomic classification.</title>
        <authorList>
            <person name="Goeker M."/>
        </authorList>
    </citation>
    <scope>NUCLEOTIDE SEQUENCE [LARGE SCALE GENOMIC DNA]</scope>
    <source>
        <strain evidence="2 3">DSM 12751</strain>
    </source>
</reference>
<evidence type="ECO:0000313" key="3">
    <source>
        <dbReference type="Proteomes" id="UP001235840"/>
    </source>
</evidence>
<dbReference type="SUPFAM" id="SSF51430">
    <property type="entry name" value="NAD(P)-linked oxidoreductase"/>
    <property type="match status" value="1"/>
</dbReference>
<organism evidence="2 3">
    <name type="scientific">Caldalkalibacillus horti</name>
    <dbReference type="NCBI Taxonomy" id="77523"/>
    <lineage>
        <taxon>Bacteria</taxon>
        <taxon>Bacillati</taxon>
        <taxon>Bacillota</taxon>
        <taxon>Bacilli</taxon>
        <taxon>Bacillales</taxon>
        <taxon>Bacillaceae</taxon>
        <taxon>Caldalkalibacillus</taxon>
    </lineage>
</organism>
<keyword evidence="3" id="KW-1185">Reference proteome</keyword>
<protein>
    <submittedName>
        <fullName evidence="2">Aryl-alcohol dehydrogenase-like predicted oxidoreductase</fullName>
    </submittedName>
</protein>
<dbReference type="PANTHER" id="PTHR43312">
    <property type="entry name" value="D-THREO-ALDOSE 1-DEHYDROGENASE"/>
    <property type="match status" value="1"/>
</dbReference>
<dbReference type="InterPro" id="IPR036812">
    <property type="entry name" value="NAD(P)_OxRdtase_dom_sf"/>
</dbReference>